<gene>
    <name evidence="2" type="ORF">PGLA2088_LOCUS46356</name>
</gene>
<dbReference type="AlphaFoldDB" id="A0A813LQK7"/>
<dbReference type="InterPro" id="IPR001640">
    <property type="entry name" value="Lgt"/>
</dbReference>
<dbReference type="Proteomes" id="UP000626109">
    <property type="component" value="Unassembled WGS sequence"/>
</dbReference>
<organism evidence="2 3">
    <name type="scientific">Polarella glacialis</name>
    <name type="common">Dinoflagellate</name>
    <dbReference type="NCBI Taxonomy" id="89957"/>
    <lineage>
        <taxon>Eukaryota</taxon>
        <taxon>Sar</taxon>
        <taxon>Alveolata</taxon>
        <taxon>Dinophyceae</taxon>
        <taxon>Suessiales</taxon>
        <taxon>Suessiaceae</taxon>
        <taxon>Polarella</taxon>
    </lineage>
</organism>
<keyword evidence="1" id="KW-1133">Transmembrane helix</keyword>
<protein>
    <recommendedName>
        <fullName evidence="4">Prolipoprotein diacylglyceryl transferase</fullName>
    </recommendedName>
</protein>
<comment type="caution">
    <text evidence="2">The sequence shown here is derived from an EMBL/GenBank/DDBJ whole genome shotgun (WGS) entry which is preliminary data.</text>
</comment>
<dbReference type="EMBL" id="CAJNNW010036140">
    <property type="protein sequence ID" value="CAE8732339.1"/>
    <property type="molecule type" value="Genomic_DNA"/>
</dbReference>
<feature type="transmembrane region" description="Helical" evidence="1">
    <location>
        <begin position="20"/>
        <end position="38"/>
    </location>
</feature>
<evidence type="ECO:0000313" key="2">
    <source>
        <dbReference type="EMBL" id="CAE8732339.1"/>
    </source>
</evidence>
<keyword evidence="1" id="KW-0812">Transmembrane</keyword>
<dbReference type="Pfam" id="PF01790">
    <property type="entry name" value="LGT"/>
    <property type="match status" value="1"/>
</dbReference>
<dbReference type="GO" id="GO:0042158">
    <property type="term" value="P:lipoprotein biosynthetic process"/>
    <property type="evidence" value="ECO:0007669"/>
    <property type="project" value="InterPro"/>
</dbReference>
<accession>A0A813LQK7</accession>
<evidence type="ECO:0000256" key="1">
    <source>
        <dbReference type="SAM" id="Phobius"/>
    </source>
</evidence>
<evidence type="ECO:0000313" key="3">
    <source>
        <dbReference type="Proteomes" id="UP000626109"/>
    </source>
</evidence>
<feature type="transmembrane region" description="Helical" evidence="1">
    <location>
        <begin position="88"/>
        <end position="104"/>
    </location>
</feature>
<keyword evidence="1" id="KW-0472">Membrane</keyword>
<name>A0A813LQK7_POLGL</name>
<dbReference type="GO" id="GO:0008961">
    <property type="term" value="F:phosphatidylglycerol-prolipoprotein diacylglyceryl transferase activity"/>
    <property type="evidence" value="ECO:0007669"/>
    <property type="project" value="InterPro"/>
</dbReference>
<evidence type="ECO:0008006" key="4">
    <source>
        <dbReference type="Google" id="ProtNLM"/>
    </source>
</evidence>
<reference evidence="2" key="1">
    <citation type="submission" date="2021-02" db="EMBL/GenBank/DDBJ databases">
        <authorList>
            <person name="Dougan E. K."/>
            <person name="Rhodes N."/>
            <person name="Thang M."/>
            <person name="Chan C."/>
        </authorList>
    </citation>
    <scope>NUCLEOTIDE SEQUENCE</scope>
</reference>
<dbReference type="GO" id="GO:0005886">
    <property type="term" value="C:plasma membrane"/>
    <property type="evidence" value="ECO:0007669"/>
    <property type="project" value="InterPro"/>
</dbReference>
<feature type="transmembrane region" description="Helical" evidence="1">
    <location>
        <begin position="50"/>
        <end position="68"/>
    </location>
</feature>
<proteinExistence type="predicted"/>
<feature type="non-terminal residue" evidence="2">
    <location>
        <position position="1"/>
    </location>
</feature>
<sequence>AMSFPNGLLPTSEAVHPTPLYESFLSFVLFTFLHWGFSLPSSTSGRTRAVGTRSAVTLGLYGVVRMSIEPWRRHPVSDYLLGLTEYQFLAVIFILLGGVLALAGRGMQPWPLIAAASEPAAVKGAAKKEQ</sequence>